<organism evidence="2 3">
    <name type="scientific">Jaminaea rosea</name>
    <dbReference type="NCBI Taxonomy" id="1569628"/>
    <lineage>
        <taxon>Eukaryota</taxon>
        <taxon>Fungi</taxon>
        <taxon>Dikarya</taxon>
        <taxon>Basidiomycota</taxon>
        <taxon>Ustilaginomycotina</taxon>
        <taxon>Exobasidiomycetes</taxon>
        <taxon>Microstromatales</taxon>
        <taxon>Microstromatales incertae sedis</taxon>
        <taxon>Jaminaea</taxon>
    </lineage>
</organism>
<dbReference type="STRING" id="1569628.A0A316V2X9"/>
<dbReference type="GeneID" id="37030818"/>
<proteinExistence type="predicted"/>
<evidence type="ECO:0000313" key="2">
    <source>
        <dbReference type="EMBL" id="PWN30891.1"/>
    </source>
</evidence>
<dbReference type="Proteomes" id="UP000245884">
    <property type="component" value="Unassembled WGS sequence"/>
</dbReference>
<dbReference type="RefSeq" id="XP_025365503.1">
    <property type="nucleotide sequence ID" value="XM_025508995.1"/>
</dbReference>
<gene>
    <name evidence="2" type="ORF">BDZ90DRAFT_277312</name>
</gene>
<feature type="compositionally biased region" description="Acidic residues" evidence="1">
    <location>
        <begin position="455"/>
        <end position="480"/>
    </location>
</feature>
<evidence type="ECO:0000313" key="3">
    <source>
        <dbReference type="Proteomes" id="UP000245884"/>
    </source>
</evidence>
<reference evidence="2 3" key="1">
    <citation type="journal article" date="2018" name="Mol. Biol. Evol.">
        <title>Broad Genomic Sampling Reveals a Smut Pathogenic Ancestry of the Fungal Clade Ustilaginomycotina.</title>
        <authorList>
            <person name="Kijpornyongpan T."/>
            <person name="Mondo S.J."/>
            <person name="Barry K."/>
            <person name="Sandor L."/>
            <person name="Lee J."/>
            <person name="Lipzen A."/>
            <person name="Pangilinan J."/>
            <person name="LaButti K."/>
            <person name="Hainaut M."/>
            <person name="Henrissat B."/>
            <person name="Grigoriev I.V."/>
            <person name="Spatafora J.W."/>
            <person name="Aime M.C."/>
        </authorList>
    </citation>
    <scope>NUCLEOTIDE SEQUENCE [LARGE SCALE GENOMIC DNA]</scope>
    <source>
        <strain evidence="2 3">MCA 5214</strain>
    </source>
</reference>
<keyword evidence="3" id="KW-1185">Reference proteome</keyword>
<dbReference type="AlphaFoldDB" id="A0A316V2X9"/>
<evidence type="ECO:0000256" key="1">
    <source>
        <dbReference type="SAM" id="MobiDB-lite"/>
    </source>
</evidence>
<sequence length="640" mass="69872">MPFAETLILASLPTRKPKLGQVTSLPLSPPLSSKPVAVDSARAMFKPPAARAEKELATREVTSVAAGFHELVISERKYSDRVWDWAANTGSDFFGSSTTLLPGKTIASSFEEFKRLYNQLAADPRWWSRLNDCGLLFATWLVVREFFHLLRHAEPTDMQSVISSIDDRIGLGAITSFTLYKTDLVSPAGCAVQRMERQAIEKACRTPGLSRGCYRGSHLPVPSQMKPRIHVVKRGDGRTATLPILAARLELVPCARFLQGNDLMETVLLRANRRAKPKNKAAEIARNLFDSGRPGSLKAQDLLSLPLPHMGLAMSPLPDRGNRWLEAMLAADGVATASSIEVNQLNLALPMIIEYDQLVKGRIPALFDFEGVIDPATVRCARVDEAWHAGIPSLDRIVSRAEDGQMTPHSAGNVQWASWAYNRMKVSNSPLRAESSLALLLLHHNADVAQNDADSQSEDDEVDIGGDSDYGEDSDSDEEGESRSHGAARKLTSVGGTAAQLWSSIGKKVSPAWVARVAAGSTSFTCIHELIKSLPADLSDRLKDVGTMPNGLPTLGIFPQDTSETALRERLVSGIAFMEEKCEQLWPWVVPPAGLLGDDNWSASAESEHAKRSWHVGLTPANLFGALLMMFRPWLAFLGA</sequence>
<feature type="region of interest" description="Disordered" evidence="1">
    <location>
        <begin position="450"/>
        <end position="490"/>
    </location>
</feature>
<name>A0A316V2X9_9BASI</name>
<dbReference type="EMBL" id="KZ819662">
    <property type="protein sequence ID" value="PWN30891.1"/>
    <property type="molecule type" value="Genomic_DNA"/>
</dbReference>
<accession>A0A316V2X9</accession>
<protein>
    <submittedName>
        <fullName evidence="2">Uncharacterized protein</fullName>
    </submittedName>
</protein>